<evidence type="ECO:0000313" key="2">
    <source>
        <dbReference type="Proteomes" id="UP000052237"/>
    </source>
</evidence>
<evidence type="ECO:0000313" key="1">
    <source>
        <dbReference type="EMBL" id="CUU70139.1"/>
    </source>
</evidence>
<reference evidence="1 2" key="1">
    <citation type="submission" date="2015-11" db="EMBL/GenBank/DDBJ databases">
        <authorList>
            <consortium name="Pathogen Informatics"/>
        </authorList>
    </citation>
    <scope>NUCLEOTIDE SEQUENCE [LARGE SCALE GENOMIC DNA]</scope>
    <source>
        <strain evidence="1 2">006A-0059</strain>
    </source>
</reference>
<protein>
    <submittedName>
        <fullName evidence="1">Uncharacterized protein</fullName>
    </submittedName>
</protein>
<organism evidence="1 2">
    <name type="scientific">Campylobacter hyointestinalis subsp. hyointestinalis</name>
    <dbReference type="NCBI Taxonomy" id="91352"/>
    <lineage>
        <taxon>Bacteria</taxon>
        <taxon>Pseudomonadati</taxon>
        <taxon>Campylobacterota</taxon>
        <taxon>Epsilonproteobacteria</taxon>
        <taxon>Campylobacterales</taxon>
        <taxon>Campylobacteraceae</taxon>
        <taxon>Campylobacter</taxon>
    </lineage>
</organism>
<sequence length="30" mass="3425">MISYAIDSMKHHIMESDLYAINTPDGVMIK</sequence>
<keyword evidence="2" id="KW-1185">Reference proteome</keyword>
<gene>
    <name evidence="1" type="ORF">ERS686654_00218</name>
</gene>
<comment type="caution">
    <text evidence="1">The sequence shown here is derived from an EMBL/GenBank/DDBJ whole genome shotgun (WGS) entry which is preliminary data.</text>
</comment>
<dbReference type="Proteomes" id="UP000052237">
    <property type="component" value="Unassembled WGS sequence"/>
</dbReference>
<name>A0A0S4RK38_CAMHY</name>
<accession>A0A0S4RK38</accession>
<dbReference type="EMBL" id="FAVB01000001">
    <property type="protein sequence ID" value="CUU70139.1"/>
    <property type="molecule type" value="Genomic_DNA"/>
</dbReference>
<dbReference type="AlphaFoldDB" id="A0A0S4RK38"/>
<proteinExistence type="predicted"/>